<dbReference type="AlphaFoldDB" id="A0A6P5IR91"/>
<dbReference type="PANTHER" id="PTHR31954:SF1">
    <property type="entry name" value="CILIA- AND FLAGELLA-ASSOCIATED PROTEIN 157"/>
    <property type="match status" value="1"/>
</dbReference>
<dbReference type="PANTHER" id="PTHR31954">
    <property type="entry name" value="CILIA- AND FLAGELLA-ASSOCIATED PROTEIN 157"/>
    <property type="match status" value="1"/>
</dbReference>
<dbReference type="GO" id="GO:0008017">
    <property type="term" value="F:microtubule binding"/>
    <property type="evidence" value="ECO:0007669"/>
    <property type="project" value="TreeGrafter"/>
</dbReference>
<evidence type="ECO:0000313" key="9">
    <source>
        <dbReference type="RefSeq" id="XP_020821099.1"/>
    </source>
</evidence>
<accession>A0A6P5IR91</accession>
<evidence type="ECO:0000313" key="8">
    <source>
        <dbReference type="Proteomes" id="UP000515140"/>
    </source>
</evidence>
<dbReference type="GeneID" id="110193586"/>
<evidence type="ECO:0000256" key="2">
    <source>
        <dbReference type="ARBA" id="ARBA00010841"/>
    </source>
</evidence>
<keyword evidence="6" id="KW-0966">Cell projection</keyword>
<evidence type="ECO:0000256" key="5">
    <source>
        <dbReference type="ARBA" id="ARBA00023069"/>
    </source>
</evidence>
<name>A0A6P5IR91_PHACI</name>
<dbReference type="Proteomes" id="UP000515140">
    <property type="component" value="Unplaced"/>
</dbReference>
<dbReference type="GO" id="GO:0036064">
    <property type="term" value="C:ciliary basal body"/>
    <property type="evidence" value="ECO:0007669"/>
    <property type="project" value="TreeGrafter"/>
</dbReference>
<keyword evidence="5" id="KW-0969">Cilium</keyword>
<comment type="similarity">
    <text evidence="2">Belongs to the CFAP157 family.</text>
</comment>
<dbReference type="RefSeq" id="XP_020821099.1">
    <property type="nucleotide sequence ID" value="XM_020965440.1"/>
</dbReference>
<organism evidence="8 9">
    <name type="scientific">Phascolarctos cinereus</name>
    <name type="common">Koala</name>
    <dbReference type="NCBI Taxonomy" id="38626"/>
    <lineage>
        <taxon>Eukaryota</taxon>
        <taxon>Metazoa</taxon>
        <taxon>Chordata</taxon>
        <taxon>Craniata</taxon>
        <taxon>Vertebrata</taxon>
        <taxon>Euteleostomi</taxon>
        <taxon>Mammalia</taxon>
        <taxon>Metatheria</taxon>
        <taxon>Diprotodontia</taxon>
        <taxon>Phascolarctidae</taxon>
        <taxon>Phascolarctos</taxon>
    </lineage>
</organism>
<reference evidence="9" key="1">
    <citation type="submission" date="2025-08" db="UniProtKB">
        <authorList>
            <consortium name="RefSeq"/>
        </authorList>
    </citation>
    <scope>IDENTIFICATION</scope>
    <source>
        <tissue evidence="9">Spleen</tissue>
    </source>
</reference>
<proteinExistence type="inferred from homology"/>
<dbReference type="GO" id="GO:0007288">
    <property type="term" value="P:sperm axoneme assembly"/>
    <property type="evidence" value="ECO:0007669"/>
    <property type="project" value="TreeGrafter"/>
</dbReference>
<dbReference type="InterPro" id="IPR038844">
    <property type="entry name" value="CFAP157"/>
</dbReference>
<gene>
    <name evidence="9" type="primary">LOC110193586</name>
</gene>
<sequence>MAPKKKGEGKKKKKKKTEIQAATKAIEEVVTETQEFYHIQIRDLENRLDRYKEKWDEFSQQDKVFQEEFNQLAHNKKEVVSFLKRTLNQRVDEIADLNSQLQGLQISKEMEKDAFEARLAQVRHEFQETKDQLTMENIMLGGKLAALEEFQFQKADLLAKFSLLEDQLKKQRDDYKSYVCHMERKALMDKERLRKDIIHRINTVAAEFRRFSSSQMAETTKRAIRENVTVALGLAKINSGNLEQIKENNVLKESKEELCKQLALLERDEKTMAKNSLTHIKAHPEKTEACKIDILFQLGRKEMLQQLLDMLNEAVVVGPHIPEFVPPPINSPSIQSLMTTEESFKQPEPLPLLQQLANIQPYRIGDLGLVPHPPSTTEDGQDAATFRNLRSVKAFSNPEIPRPQILREIKQVSMPAFHLYPSVEGQQE</sequence>
<keyword evidence="8" id="KW-1185">Reference proteome</keyword>
<protein>
    <recommendedName>
        <fullName evidence="3">Cilia- and flagella-associated protein 157</fullName>
    </recommendedName>
</protein>
<feature type="coiled-coil region" evidence="7">
    <location>
        <begin position="12"/>
        <end position="61"/>
    </location>
</feature>
<feature type="coiled-coil region" evidence="7">
    <location>
        <begin position="112"/>
        <end position="174"/>
    </location>
</feature>
<evidence type="ECO:0000256" key="4">
    <source>
        <dbReference type="ARBA" id="ARBA00023054"/>
    </source>
</evidence>
<comment type="subcellular location">
    <subcellularLocation>
        <location evidence="1">Cell projection</location>
        <location evidence="1">Cilium</location>
    </subcellularLocation>
</comment>
<evidence type="ECO:0000256" key="3">
    <source>
        <dbReference type="ARBA" id="ARBA00014087"/>
    </source>
</evidence>
<evidence type="ECO:0000256" key="7">
    <source>
        <dbReference type="SAM" id="Coils"/>
    </source>
</evidence>
<evidence type="ECO:0000256" key="6">
    <source>
        <dbReference type="ARBA" id="ARBA00023273"/>
    </source>
</evidence>
<keyword evidence="4 7" id="KW-0175">Coiled coil</keyword>
<evidence type="ECO:0000256" key="1">
    <source>
        <dbReference type="ARBA" id="ARBA00004138"/>
    </source>
</evidence>